<dbReference type="AlphaFoldDB" id="A0A5C3NLQ6"/>
<organism evidence="1 2">
    <name type="scientific">Polyporus arcularius HHB13444</name>
    <dbReference type="NCBI Taxonomy" id="1314778"/>
    <lineage>
        <taxon>Eukaryota</taxon>
        <taxon>Fungi</taxon>
        <taxon>Dikarya</taxon>
        <taxon>Basidiomycota</taxon>
        <taxon>Agaricomycotina</taxon>
        <taxon>Agaricomycetes</taxon>
        <taxon>Polyporales</taxon>
        <taxon>Polyporaceae</taxon>
        <taxon>Polyporus</taxon>
    </lineage>
</organism>
<sequence>MEEHPEHELPSLKSIKKTVEELTGIKPIVTDMCKNSCLAYTGLHANLEHCPLCNEHAARYEVVKGKMFPRRTFDTYPFRPQVQTLMRDCESAERMHHRRKVVEELRAKLAPTVIGLIH</sequence>
<protein>
    <submittedName>
        <fullName evidence="1">Uncharacterized protein</fullName>
    </submittedName>
</protein>
<reference evidence="1 2" key="1">
    <citation type="journal article" date="2019" name="Nat. Ecol. Evol.">
        <title>Megaphylogeny resolves global patterns of mushroom evolution.</title>
        <authorList>
            <person name="Varga T."/>
            <person name="Krizsan K."/>
            <person name="Foldi C."/>
            <person name="Dima B."/>
            <person name="Sanchez-Garcia M."/>
            <person name="Sanchez-Ramirez S."/>
            <person name="Szollosi G.J."/>
            <person name="Szarkandi J.G."/>
            <person name="Papp V."/>
            <person name="Albert L."/>
            <person name="Andreopoulos W."/>
            <person name="Angelini C."/>
            <person name="Antonin V."/>
            <person name="Barry K.W."/>
            <person name="Bougher N.L."/>
            <person name="Buchanan P."/>
            <person name="Buyck B."/>
            <person name="Bense V."/>
            <person name="Catcheside P."/>
            <person name="Chovatia M."/>
            <person name="Cooper J."/>
            <person name="Damon W."/>
            <person name="Desjardin D."/>
            <person name="Finy P."/>
            <person name="Geml J."/>
            <person name="Haridas S."/>
            <person name="Hughes K."/>
            <person name="Justo A."/>
            <person name="Karasinski D."/>
            <person name="Kautmanova I."/>
            <person name="Kiss B."/>
            <person name="Kocsube S."/>
            <person name="Kotiranta H."/>
            <person name="LaButti K.M."/>
            <person name="Lechner B.E."/>
            <person name="Liimatainen K."/>
            <person name="Lipzen A."/>
            <person name="Lukacs Z."/>
            <person name="Mihaltcheva S."/>
            <person name="Morgado L.N."/>
            <person name="Niskanen T."/>
            <person name="Noordeloos M.E."/>
            <person name="Ohm R.A."/>
            <person name="Ortiz-Santana B."/>
            <person name="Ovrebo C."/>
            <person name="Racz N."/>
            <person name="Riley R."/>
            <person name="Savchenko A."/>
            <person name="Shiryaev A."/>
            <person name="Soop K."/>
            <person name="Spirin V."/>
            <person name="Szebenyi C."/>
            <person name="Tomsovsky M."/>
            <person name="Tulloss R.E."/>
            <person name="Uehling J."/>
            <person name="Grigoriev I.V."/>
            <person name="Vagvolgyi C."/>
            <person name="Papp T."/>
            <person name="Martin F.M."/>
            <person name="Miettinen O."/>
            <person name="Hibbett D.S."/>
            <person name="Nagy L.G."/>
        </authorList>
    </citation>
    <scope>NUCLEOTIDE SEQUENCE [LARGE SCALE GENOMIC DNA]</scope>
    <source>
        <strain evidence="1 2">HHB13444</strain>
    </source>
</reference>
<evidence type="ECO:0000313" key="2">
    <source>
        <dbReference type="Proteomes" id="UP000308197"/>
    </source>
</evidence>
<dbReference type="STRING" id="1314778.A0A5C3NLQ6"/>
<keyword evidence="2" id="KW-1185">Reference proteome</keyword>
<accession>A0A5C3NLQ6</accession>
<dbReference type="InParanoid" id="A0A5C3NLQ6"/>
<dbReference type="EMBL" id="ML212758">
    <property type="protein sequence ID" value="TFK78154.1"/>
    <property type="molecule type" value="Genomic_DNA"/>
</dbReference>
<proteinExistence type="predicted"/>
<name>A0A5C3NLQ6_9APHY</name>
<gene>
    <name evidence="1" type="ORF">K466DRAFT_607260</name>
</gene>
<evidence type="ECO:0000313" key="1">
    <source>
        <dbReference type="EMBL" id="TFK78154.1"/>
    </source>
</evidence>
<dbReference type="Proteomes" id="UP000308197">
    <property type="component" value="Unassembled WGS sequence"/>
</dbReference>